<dbReference type="EMBL" id="CP020370">
    <property type="protein sequence ID" value="AUB80513.1"/>
    <property type="molecule type" value="Genomic_DNA"/>
</dbReference>
<accession>A0A2K8U4J7</accession>
<dbReference type="AlphaFoldDB" id="A0A2K8U4J7"/>
<dbReference type="Proteomes" id="UP000232638">
    <property type="component" value="Chromosome"/>
</dbReference>
<protein>
    <submittedName>
        <fullName evidence="1">Uncharacterized protein</fullName>
    </submittedName>
</protein>
<gene>
    <name evidence="1" type="ORF">THSYN_05820</name>
</gene>
<keyword evidence="2" id="KW-1185">Reference proteome</keyword>
<evidence type="ECO:0000313" key="1">
    <source>
        <dbReference type="EMBL" id="AUB80513.1"/>
    </source>
</evidence>
<dbReference type="InterPro" id="IPR051404">
    <property type="entry name" value="TA_system_antitoxin"/>
</dbReference>
<dbReference type="KEGG" id="tsy:THSYN_05820"/>
<dbReference type="PANTHER" id="PTHR34504:SF4">
    <property type="entry name" value="ANTITOXIN HICB"/>
    <property type="match status" value="1"/>
</dbReference>
<sequence length="143" mass="15227">MNFVYPVTLTPDPDGGFVVTFPDWPEAITQGETRDQALEEAADCLEEAVAARIDDRAEIALPSSPRAGEETVAVPIATALKAALYLAVREAGIGTSELARRLGVHEKEARRLLDPRHGSKATALERALAAVGRRLAVEVQAAA</sequence>
<name>A0A2K8U4J7_9GAMM</name>
<dbReference type="PANTHER" id="PTHR34504">
    <property type="entry name" value="ANTITOXIN HICB"/>
    <property type="match status" value="1"/>
</dbReference>
<dbReference type="InterPro" id="IPR035069">
    <property type="entry name" value="TTHA1013/TTHA0281-like"/>
</dbReference>
<dbReference type="RefSeq" id="WP_100918311.1">
    <property type="nucleotide sequence ID" value="NZ_CP020370.1"/>
</dbReference>
<evidence type="ECO:0000313" key="2">
    <source>
        <dbReference type="Proteomes" id="UP000232638"/>
    </source>
</evidence>
<reference evidence="1 2" key="1">
    <citation type="submission" date="2017-03" db="EMBL/GenBank/DDBJ databases">
        <title>Complete genome sequence of Candidatus 'Thiodictyon syntrophicum' sp. nov. strain Cad16T, a photolithoautotroph purple sulfur bacterium isolated from an alpine meromictic lake.</title>
        <authorList>
            <person name="Luedin S.M."/>
            <person name="Pothier J.F."/>
            <person name="Danza F."/>
            <person name="Storelli N."/>
            <person name="Wittwer M."/>
            <person name="Tonolla M."/>
        </authorList>
    </citation>
    <scope>NUCLEOTIDE SEQUENCE [LARGE SCALE GENOMIC DNA]</scope>
    <source>
        <strain evidence="1 2">Cad16T</strain>
    </source>
</reference>
<dbReference type="OrthoDB" id="5772151at2"/>
<dbReference type="Gene3D" id="3.30.160.250">
    <property type="match status" value="1"/>
</dbReference>
<dbReference type="SUPFAM" id="SSF143100">
    <property type="entry name" value="TTHA1013/TTHA0281-like"/>
    <property type="match status" value="1"/>
</dbReference>
<organism evidence="1 2">
    <name type="scientific">Candidatus Thiodictyon syntrophicum</name>
    <dbReference type="NCBI Taxonomy" id="1166950"/>
    <lineage>
        <taxon>Bacteria</taxon>
        <taxon>Pseudomonadati</taxon>
        <taxon>Pseudomonadota</taxon>
        <taxon>Gammaproteobacteria</taxon>
        <taxon>Chromatiales</taxon>
        <taxon>Chromatiaceae</taxon>
        <taxon>Thiodictyon</taxon>
    </lineage>
</organism>
<proteinExistence type="predicted"/>